<dbReference type="AlphaFoldDB" id="A0AAV5UNG4"/>
<dbReference type="Gene3D" id="3.10.170.20">
    <property type="match status" value="1"/>
</dbReference>
<evidence type="ECO:0000256" key="3">
    <source>
        <dbReference type="ARBA" id="ARBA00022723"/>
    </source>
</evidence>
<reference evidence="10" key="1">
    <citation type="submission" date="2023-10" db="EMBL/GenBank/DDBJ databases">
        <title>Genome assembly of Pristionchus species.</title>
        <authorList>
            <person name="Yoshida K."/>
            <person name="Sommer R.J."/>
        </authorList>
    </citation>
    <scope>NUCLEOTIDE SEQUENCE</scope>
    <source>
        <strain evidence="10">RS0144</strain>
    </source>
</reference>
<evidence type="ECO:0000256" key="2">
    <source>
        <dbReference type="ARBA" id="ARBA00022670"/>
    </source>
</evidence>
<comment type="caution">
    <text evidence="10">The sequence shown here is derived from an EMBL/GenBank/DDBJ whole genome shotgun (WGS) entry which is preliminary data.</text>
</comment>
<evidence type="ECO:0000256" key="5">
    <source>
        <dbReference type="ARBA" id="ARBA00022833"/>
    </source>
</evidence>
<evidence type="ECO:0000313" key="10">
    <source>
        <dbReference type="EMBL" id="GMT08584.1"/>
    </source>
</evidence>
<evidence type="ECO:0000256" key="1">
    <source>
        <dbReference type="ARBA" id="ARBA00005860"/>
    </source>
</evidence>
<dbReference type="PANTHER" id="PTHR10942:SF44">
    <property type="entry name" value="LEISHMANOLYSIN-LIKE PEPTIDASE"/>
    <property type="match status" value="1"/>
</dbReference>
<feature type="signal peptide" evidence="9">
    <location>
        <begin position="1"/>
        <end position="18"/>
    </location>
</feature>
<keyword evidence="5 8" id="KW-0862">Zinc</keyword>
<dbReference type="EMBL" id="BTSX01000128">
    <property type="protein sequence ID" value="GMT08584.1"/>
    <property type="molecule type" value="Genomic_DNA"/>
</dbReference>
<evidence type="ECO:0000256" key="8">
    <source>
        <dbReference type="PIRSR" id="PIRSR601577-2"/>
    </source>
</evidence>
<dbReference type="GO" id="GO:0006508">
    <property type="term" value="P:proteolysis"/>
    <property type="evidence" value="ECO:0007669"/>
    <property type="project" value="UniProtKB-KW"/>
</dbReference>
<keyword evidence="2 9" id="KW-0645">Protease</keyword>
<dbReference type="PANTHER" id="PTHR10942">
    <property type="entry name" value="LEISHMANOLYSIN-LIKE PEPTIDASE"/>
    <property type="match status" value="1"/>
</dbReference>
<dbReference type="GO" id="GO:0007155">
    <property type="term" value="P:cell adhesion"/>
    <property type="evidence" value="ECO:0007669"/>
    <property type="project" value="InterPro"/>
</dbReference>
<proteinExistence type="inferred from homology"/>
<dbReference type="Proteomes" id="UP001432027">
    <property type="component" value="Unassembled WGS sequence"/>
</dbReference>
<dbReference type="InterPro" id="IPR001577">
    <property type="entry name" value="Peptidase_M8"/>
</dbReference>
<comment type="similarity">
    <text evidence="1 9">Belongs to the peptidase M8 family.</text>
</comment>
<dbReference type="Pfam" id="PF01457">
    <property type="entry name" value="Peptidase_M8"/>
    <property type="match status" value="1"/>
</dbReference>
<dbReference type="GO" id="GO:0016020">
    <property type="term" value="C:membrane"/>
    <property type="evidence" value="ECO:0007669"/>
    <property type="project" value="InterPro"/>
</dbReference>
<comment type="cofactor">
    <cofactor evidence="8 9">
        <name>Zn(2+)</name>
        <dbReference type="ChEBI" id="CHEBI:29105"/>
    </cofactor>
    <text evidence="8 9">Binds 1 zinc ion per subunit.</text>
</comment>
<evidence type="ECO:0000313" key="11">
    <source>
        <dbReference type="Proteomes" id="UP001432027"/>
    </source>
</evidence>
<dbReference type="GO" id="GO:0004222">
    <property type="term" value="F:metalloendopeptidase activity"/>
    <property type="evidence" value="ECO:0007669"/>
    <property type="project" value="UniProtKB-UniRule"/>
</dbReference>
<feature type="binding site" evidence="8">
    <location>
        <position position="243"/>
    </location>
    <ligand>
        <name>Zn(2+)</name>
        <dbReference type="ChEBI" id="CHEBI:29105"/>
        <note>catalytic</note>
    </ligand>
</feature>
<organism evidence="10 11">
    <name type="scientific">Pristionchus entomophagus</name>
    <dbReference type="NCBI Taxonomy" id="358040"/>
    <lineage>
        <taxon>Eukaryota</taxon>
        <taxon>Metazoa</taxon>
        <taxon>Ecdysozoa</taxon>
        <taxon>Nematoda</taxon>
        <taxon>Chromadorea</taxon>
        <taxon>Rhabditida</taxon>
        <taxon>Rhabditina</taxon>
        <taxon>Diplogasteromorpha</taxon>
        <taxon>Diplogasteroidea</taxon>
        <taxon>Neodiplogasteridae</taxon>
        <taxon>Pristionchus</taxon>
    </lineage>
</organism>
<dbReference type="GO" id="GO:0046872">
    <property type="term" value="F:metal ion binding"/>
    <property type="evidence" value="ECO:0007669"/>
    <property type="project" value="UniProtKB-KW"/>
</dbReference>
<name>A0AAV5UNG4_9BILA</name>
<dbReference type="EC" id="3.4.24.-" evidence="9"/>
<sequence length="423" mass="47761">MLKSSLVLLLFAVFSVHSFEPLRILIIRPDDGNFFPDKLERALQTGVAKIQEAINVEPLIDNILRAQDVYNCLQLDSSAQQTGIAKTVSSNEVNTVILNQNIVLNRANFAILLEINKERCDKESELMASANPCYVRDGHRPVIARIRVCPQLNRWMDFLESNTASDVFRHELLHALGWGTVVPSKNATSTPKDVSLKWNVGAAAIPVVRKFLDFGNTATEFARIHFSCSQLEGIETEREDKMHLSEYIFGNELMTPVISTSANYFTEISARILEETHLGPRRWYSVNRSIIGPETAVYSYGRGWGCEFVVASCFDYINLRLRQRRSTFPFCSSADYGRSDHSLHICSSRYQRDLKCDHLPIEPQDKSSNGLTPQPLSNIFPGLPVKFAFRMPSNAETRFCPFIQAISMDVSFSSPPIDEIRPC</sequence>
<evidence type="ECO:0000256" key="7">
    <source>
        <dbReference type="PIRSR" id="PIRSR601577-1"/>
    </source>
</evidence>
<keyword evidence="6 8" id="KW-0482">Metalloprotease</keyword>
<dbReference type="GO" id="GO:0005737">
    <property type="term" value="C:cytoplasm"/>
    <property type="evidence" value="ECO:0007669"/>
    <property type="project" value="TreeGrafter"/>
</dbReference>
<keyword evidence="4 9" id="KW-0378">Hydrolase</keyword>
<feature type="chain" id="PRO_5043098128" description="Leishmanolysin-like peptidase" evidence="9">
    <location>
        <begin position="19"/>
        <end position="423"/>
    </location>
</feature>
<feature type="active site" evidence="7">
    <location>
        <position position="171"/>
    </location>
</feature>
<evidence type="ECO:0000256" key="4">
    <source>
        <dbReference type="ARBA" id="ARBA00022801"/>
    </source>
</evidence>
<protein>
    <recommendedName>
        <fullName evidence="9">Leishmanolysin-like peptidase</fullName>
        <ecNumber evidence="9">3.4.24.-</ecNumber>
    </recommendedName>
</protein>
<gene>
    <name evidence="10" type="ORF">PENTCL1PPCAC_30758</name>
</gene>
<evidence type="ECO:0000256" key="9">
    <source>
        <dbReference type="RuleBase" id="RU366077"/>
    </source>
</evidence>
<feature type="binding site" evidence="8">
    <location>
        <position position="170"/>
    </location>
    <ligand>
        <name>Zn(2+)</name>
        <dbReference type="ChEBI" id="CHEBI:29105"/>
        <note>catalytic</note>
    </ligand>
</feature>
<keyword evidence="3 8" id="KW-0479">Metal-binding</keyword>
<dbReference type="SUPFAM" id="SSF55486">
    <property type="entry name" value="Metalloproteases ('zincins'), catalytic domain"/>
    <property type="match status" value="1"/>
</dbReference>
<keyword evidence="11" id="KW-1185">Reference proteome</keyword>
<dbReference type="Gene3D" id="3.90.132.10">
    <property type="entry name" value="Leishmanolysin , domain 2"/>
    <property type="match status" value="1"/>
</dbReference>
<feature type="binding site" evidence="8">
    <location>
        <position position="174"/>
    </location>
    <ligand>
        <name>Zn(2+)</name>
        <dbReference type="ChEBI" id="CHEBI:29105"/>
        <note>catalytic</note>
    </ligand>
</feature>
<evidence type="ECO:0000256" key="6">
    <source>
        <dbReference type="ARBA" id="ARBA00023049"/>
    </source>
</evidence>
<accession>A0AAV5UNG4</accession>
<keyword evidence="9" id="KW-0732">Signal</keyword>